<evidence type="ECO:0000256" key="2">
    <source>
        <dbReference type="SAM" id="MobiDB-lite"/>
    </source>
</evidence>
<name>A0A5C3KFN1_COPMA</name>
<evidence type="ECO:0000313" key="4">
    <source>
        <dbReference type="Proteomes" id="UP000307440"/>
    </source>
</evidence>
<keyword evidence="4" id="KW-1185">Reference proteome</keyword>
<gene>
    <name evidence="3" type="ORF">FA15DRAFT_709481</name>
</gene>
<sequence>MKSPFEPLLKKGQKPKIETIREIEAYLKPLQKRIIKMKAQYKELEASIKRHNLDCFIEGLSVELLSQTFDLCLPDKLESRVMDVSVAPLQLMGVNQRWRDVAKQERSLWTTINVPQLRNFGNAPAFRSVHEEISNRWLERVDAWVERSHNRPLDVTLNLNSEDDVLPTVLARSKLWSSRGRWRSLTIRCRKPSTQRVMHQNLNRWRLNKTWALLNDAQANSDFKALTSIGIQMDHKAYLGNEFRPVISFVKGSLSNGLQELYFRGEGRRLDSPETLLEIITAAGAEGVLTHLDLCVTDWYPHPEDFDKMLAQVLQAVPKLVSLTLDSFCPDLPLHRTITRGPFRSAKINHDNLRHLAVDTFFGSPSYHLFQKLVLPALTSLDLTFSRGMGYDHTEDMFIPVNEDDSDDGDYDEHHDGEDDEYDGEDDEDDDDDDDEEDDAHEHDDDEEADGDNEDEDKGVEEVEENEEAEHDERPPPSNICNPVLHEYIPFFLKIRVSDDRCFTREGLAQISQYTPYLESLRLLHYLDDEPHLPKPKTGYGDRIGDREYMTWNLREQSFVLAWPKWTEEEHCNIMPDPELDRMSKSIEFANAMSARKTASSIPADQYIAKLTPLGSSVVPWQVLRIFEWNVRHSDNFSDKAIISFIRERANSERCADIEQVSLLFARLQEVDVAEALKDLVHRNGGLTLQLDYADQRLLPVAAIYK</sequence>
<organism evidence="3 4">
    <name type="scientific">Coprinopsis marcescibilis</name>
    <name type="common">Agaric fungus</name>
    <name type="synonym">Psathyrella marcescibilis</name>
    <dbReference type="NCBI Taxonomy" id="230819"/>
    <lineage>
        <taxon>Eukaryota</taxon>
        <taxon>Fungi</taxon>
        <taxon>Dikarya</taxon>
        <taxon>Basidiomycota</taxon>
        <taxon>Agaricomycotina</taxon>
        <taxon>Agaricomycetes</taxon>
        <taxon>Agaricomycetidae</taxon>
        <taxon>Agaricales</taxon>
        <taxon>Agaricineae</taxon>
        <taxon>Psathyrellaceae</taxon>
        <taxon>Coprinopsis</taxon>
    </lineage>
</organism>
<feature type="region of interest" description="Disordered" evidence="2">
    <location>
        <begin position="398"/>
        <end position="481"/>
    </location>
</feature>
<evidence type="ECO:0008006" key="5">
    <source>
        <dbReference type="Google" id="ProtNLM"/>
    </source>
</evidence>
<dbReference type="Proteomes" id="UP000307440">
    <property type="component" value="Unassembled WGS sequence"/>
</dbReference>
<accession>A0A5C3KFN1</accession>
<evidence type="ECO:0000313" key="3">
    <source>
        <dbReference type="EMBL" id="TFK18861.1"/>
    </source>
</evidence>
<feature type="compositionally biased region" description="Acidic residues" evidence="2">
    <location>
        <begin position="402"/>
        <end position="411"/>
    </location>
</feature>
<dbReference type="OrthoDB" id="3067977at2759"/>
<proteinExistence type="predicted"/>
<keyword evidence="1" id="KW-0175">Coiled coil</keyword>
<evidence type="ECO:0000256" key="1">
    <source>
        <dbReference type="SAM" id="Coils"/>
    </source>
</evidence>
<feature type="coiled-coil region" evidence="1">
    <location>
        <begin position="27"/>
        <end position="54"/>
    </location>
</feature>
<dbReference type="AlphaFoldDB" id="A0A5C3KFN1"/>
<feature type="compositionally biased region" description="Acidic residues" evidence="2">
    <location>
        <begin position="418"/>
        <end position="470"/>
    </location>
</feature>
<dbReference type="EMBL" id="ML210373">
    <property type="protein sequence ID" value="TFK18861.1"/>
    <property type="molecule type" value="Genomic_DNA"/>
</dbReference>
<dbReference type="STRING" id="230819.A0A5C3KFN1"/>
<protein>
    <recommendedName>
        <fullName evidence="5">F-box domain-containing protein</fullName>
    </recommendedName>
</protein>
<reference evidence="3 4" key="1">
    <citation type="journal article" date="2019" name="Nat. Ecol. Evol.">
        <title>Megaphylogeny resolves global patterns of mushroom evolution.</title>
        <authorList>
            <person name="Varga T."/>
            <person name="Krizsan K."/>
            <person name="Foldi C."/>
            <person name="Dima B."/>
            <person name="Sanchez-Garcia M."/>
            <person name="Sanchez-Ramirez S."/>
            <person name="Szollosi G.J."/>
            <person name="Szarkandi J.G."/>
            <person name="Papp V."/>
            <person name="Albert L."/>
            <person name="Andreopoulos W."/>
            <person name="Angelini C."/>
            <person name="Antonin V."/>
            <person name="Barry K.W."/>
            <person name="Bougher N.L."/>
            <person name="Buchanan P."/>
            <person name="Buyck B."/>
            <person name="Bense V."/>
            <person name="Catcheside P."/>
            <person name="Chovatia M."/>
            <person name="Cooper J."/>
            <person name="Damon W."/>
            <person name="Desjardin D."/>
            <person name="Finy P."/>
            <person name="Geml J."/>
            <person name="Haridas S."/>
            <person name="Hughes K."/>
            <person name="Justo A."/>
            <person name="Karasinski D."/>
            <person name="Kautmanova I."/>
            <person name="Kiss B."/>
            <person name="Kocsube S."/>
            <person name="Kotiranta H."/>
            <person name="LaButti K.M."/>
            <person name="Lechner B.E."/>
            <person name="Liimatainen K."/>
            <person name="Lipzen A."/>
            <person name="Lukacs Z."/>
            <person name="Mihaltcheva S."/>
            <person name="Morgado L.N."/>
            <person name="Niskanen T."/>
            <person name="Noordeloos M.E."/>
            <person name="Ohm R.A."/>
            <person name="Ortiz-Santana B."/>
            <person name="Ovrebo C."/>
            <person name="Racz N."/>
            <person name="Riley R."/>
            <person name="Savchenko A."/>
            <person name="Shiryaev A."/>
            <person name="Soop K."/>
            <person name="Spirin V."/>
            <person name="Szebenyi C."/>
            <person name="Tomsovsky M."/>
            <person name="Tulloss R.E."/>
            <person name="Uehling J."/>
            <person name="Grigoriev I.V."/>
            <person name="Vagvolgyi C."/>
            <person name="Papp T."/>
            <person name="Martin F.M."/>
            <person name="Miettinen O."/>
            <person name="Hibbett D.S."/>
            <person name="Nagy L.G."/>
        </authorList>
    </citation>
    <scope>NUCLEOTIDE SEQUENCE [LARGE SCALE GENOMIC DNA]</scope>
    <source>
        <strain evidence="3 4">CBS 121175</strain>
    </source>
</reference>